<protein>
    <recommendedName>
        <fullName evidence="3">SHSP domain-containing protein</fullName>
    </recommendedName>
</protein>
<comment type="caution">
    <text evidence="4">The sequence shown here is derived from an EMBL/GenBank/DDBJ whole genome shotgun (WGS) entry which is preliminary data.</text>
</comment>
<dbReference type="InterPro" id="IPR002068">
    <property type="entry name" value="A-crystallin/Hsp20_dom"/>
</dbReference>
<evidence type="ECO:0000313" key="5">
    <source>
        <dbReference type="Proteomes" id="UP000257144"/>
    </source>
</evidence>
<evidence type="ECO:0000256" key="1">
    <source>
        <dbReference type="PROSITE-ProRule" id="PRU00285"/>
    </source>
</evidence>
<organism evidence="4 5">
    <name type="scientific">Neobacillus piezotolerans</name>
    <dbReference type="NCBI Taxonomy" id="2259171"/>
    <lineage>
        <taxon>Bacteria</taxon>
        <taxon>Bacillati</taxon>
        <taxon>Bacillota</taxon>
        <taxon>Bacilli</taxon>
        <taxon>Bacillales</taxon>
        <taxon>Bacillaceae</taxon>
        <taxon>Neobacillus</taxon>
    </lineage>
</organism>
<sequence>MSPPFWKNICLRSYLYELEGDSMDMDKLKKWMEIAQKVQGGNFWGQIFDEEFAREHMNSNTIFSGFNDMGPGMEGAFPPIDIFESADRIYLLAALPGIQREDVFLALQGDKLVIRGRIASPFIGLKEIKKEIKSGEFERVISLPRLAKDNKLEASFQNGVLTIVYEFMGTPEESIPIK</sequence>
<dbReference type="InterPro" id="IPR008978">
    <property type="entry name" value="HSP20-like_chaperone"/>
</dbReference>
<dbReference type="OrthoDB" id="9811615at2"/>
<dbReference type="Proteomes" id="UP000257144">
    <property type="component" value="Unassembled WGS sequence"/>
</dbReference>
<reference evidence="4 5" key="1">
    <citation type="submission" date="2018-07" db="EMBL/GenBank/DDBJ databases">
        <title>Bacillus sp. YLB-04 draft genome sequence.</title>
        <authorList>
            <person name="Yu L."/>
            <person name="Tang X."/>
        </authorList>
    </citation>
    <scope>NUCLEOTIDE SEQUENCE [LARGE SCALE GENOMIC DNA]</scope>
    <source>
        <strain evidence="4 5">YLB-04</strain>
    </source>
</reference>
<proteinExistence type="inferred from homology"/>
<gene>
    <name evidence="4" type="ORF">DRW41_01490</name>
</gene>
<evidence type="ECO:0000259" key="3">
    <source>
        <dbReference type="PROSITE" id="PS01031"/>
    </source>
</evidence>
<name>A0A3D8GUX7_9BACI</name>
<accession>A0A3D8GUX7</accession>
<keyword evidence="5" id="KW-1185">Reference proteome</keyword>
<evidence type="ECO:0000256" key="2">
    <source>
        <dbReference type="RuleBase" id="RU003616"/>
    </source>
</evidence>
<evidence type="ECO:0000313" key="4">
    <source>
        <dbReference type="EMBL" id="RDU38270.1"/>
    </source>
</evidence>
<dbReference type="SUPFAM" id="SSF49764">
    <property type="entry name" value="HSP20-like chaperones"/>
    <property type="match status" value="1"/>
</dbReference>
<comment type="similarity">
    <text evidence="1 2">Belongs to the small heat shock protein (HSP20) family.</text>
</comment>
<dbReference type="PROSITE" id="PS01031">
    <property type="entry name" value="SHSP"/>
    <property type="match status" value="1"/>
</dbReference>
<dbReference type="AlphaFoldDB" id="A0A3D8GUX7"/>
<dbReference type="CDD" id="cd06464">
    <property type="entry name" value="ACD_sHsps-like"/>
    <property type="match status" value="1"/>
</dbReference>
<dbReference type="Gene3D" id="2.60.40.790">
    <property type="match status" value="1"/>
</dbReference>
<dbReference type="EMBL" id="QNQT01000001">
    <property type="protein sequence ID" value="RDU38270.1"/>
    <property type="molecule type" value="Genomic_DNA"/>
</dbReference>
<feature type="domain" description="SHSP" evidence="3">
    <location>
        <begin position="71"/>
        <end position="178"/>
    </location>
</feature>
<dbReference type="Pfam" id="PF00011">
    <property type="entry name" value="HSP20"/>
    <property type="match status" value="1"/>
</dbReference>